<dbReference type="PROSITE" id="PS50110">
    <property type="entry name" value="RESPONSE_REGULATORY"/>
    <property type="match status" value="1"/>
</dbReference>
<dbReference type="Pfam" id="PF00072">
    <property type="entry name" value="Response_reg"/>
    <property type="match status" value="1"/>
</dbReference>
<evidence type="ECO:0000256" key="2">
    <source>
        <dbReference type="ARBA" id="ARBA00024867"/>
    </source>
</evidence>
<dbReference type="InterPro" id="IPR011006">
    <property type="entry name" value="CheY-like_superfamily"/>
</dbReference>
<comment type="function">
    <text evidence="2">May play the central regulatory role in sporulation. It may be an element of the effector pathway responsible for the activation of sporulation genes in response to nutritional stress. Spo0A may act in concert with spo0H (a sigma factor) to control the expression of some genes that are critical to the sporulation process.</text>
</comment>
<keyword evidence="3" id="KW-0597">Phosphoprotein</keyword>
<name>A0A916QA83_9FIRM</name>
<keyword evidence="6" id="KW-1185">Reference proteome</keyword>
<evidence type="ECO:0000259" key="4">
    <source>
        <dbReference type="PROSITE" id="PS50110"/>
    </source>
</evidence>
<evidence type="ECO:0000256" key="1">
    <source>
        <dbReference type="ARBA" id="ARBA00018672"/>
    </source>
</evidence>
<dbReference type="InterPro" id="IPR001789">
    <property type="entry name" value="Sig_transdc_resp-reg_receiver"/>
</dbReference>
<dbReference type="SUPFAM" id="SSF52172">
    <property type="entry name" value="CheY-like"/>
    <property type="match status" value="1"/>
</dbReference>
<evidence type="ECO:0000313" key="6">
    <source>
        <dbReference type="Proteomes" id="UP000613208"/>
    </source>
</evidence>
<dbReference type="Gene3D" id="3.40.50.2300">
    <property type="match status" value="1"/>
</dbReference>
<dbReference type="SMART" id="SM00448">
    <property type="entry name" value="REC"/>
    <property type="match status" value="1"/>
</dbReference>
<gene>
    <name evidence="5" type="ORF">ANBU17_10660</name>
</gene>
<feature type="modified residue" description="4-aspartylphosphate" evidence="3">
    <location>
        <position position="56"/>
    </location>
</feature>
<sequence>MYKIAICDDDKKYVDFLEQIICQVSEKPQDNIIYKFYSGEEFLENPASSFDLLVLDMKMEKVDGMAVVLKYRESDQDGILVFCSGIQMLKPEFFDVHPFRYLMKSYSREKLTYEIRLILEKMIENKKETFLIVCSDGRMDKVPVRDILYISNRKHGSNIHTFSKQT</sequence>
<evidence type="ECO:0000256" key="3">
    <source>
        <dbReference type="PROSITE-ProRule" id="PRU00169"/>
    </source>
</evidence>
<dbReference type="GO" id="GO:0000160">
    <property type="term" value="P:phosphorelay signal transduction system"/>
    <property type="evidence" value="ECO:0007669"/>
    <property type="project" value="InterPro"/>
</dbReference>
<dbReference type="EMBL" id="BLYI01000027">
    <property type="protein sequence ID" value="GFO84719.1"/>
    <property type="molecule type" value="Genomic_DNA"/>
</dbReference>
<organism evidence="5 6">
    <name type="scientific">Anaerostipes butyraticus</name>
    <dbReference type="NCBI Taxonomy" id="645466"/>
    <lineage>
        <taxon>Bacteria</taxon>
        <taxon>Bacillati</taxon>
        <taxon>Bacillota</taxon>
        <taxon>Clostridia</taxon>
        <taxon>Lachnospirales</taxon>
        <taxon>Lachnospiraceae</taxon>
        <taxon>Anaerostipes</taxon>
    </lineage>
</organism>
<dbReference type="Proteomes" id="UP000613208">
    <property type="component" value="Unassembled WGS sequence"/>
</dbReference>
<proteinExistence type="predicted"/>
<evidence type="ECO:0000313" key="5">
    <source>
        <dbReference type="EMBL" id="GFO84719.1"/>
    </source>
</evidence>
<comment type="caution">
    <text evidence="5">The sequence shown here is derived from an EMBL/GenBank/DDBJ whole genome shotgun (WGS) entry which is preliminary data.</text>
</comment>
<reference evidence="5" key="1">
    <citation type="submission" date="2020-06" db="EMBL/GenBank/DDBJ databases">
        <title>Characterization of fructooligosaccharide metabolism and fructooligosaccharide-degrading enzymes in human commensal butyrate producers.</title>
        <authorList>
            <person name="Tanno H."/>
            <person name="Fujii T."/>
            <person name="Hirano K."/>
            <person name="Maeno S."/>
            <person name="Tonozuka T."/>
            <person name="Sakamoto M."/>
            <person name="Ohkuma M."/>
            <person name="Tochio T."/>
            <person name="Endo A."/>
        </authorList>
    </citation>
    <scope>NUCLEOTIDE SEQUENCE</scope>
    <source>
        <strain evidence="5">JCM 17466</strain>
    </source>
</reference>
<protein>
    <recommendedName>
        <fullName evidence="1">Stage 0 sporulation protein A homolog</fullName>
    </recommendedName>
</protein>
<accession>A0A916QA83</accession>
<dbReference type="RefSeq" id="WP_201310444.1">
    <property type="nucleotide sequence ID" value="NZ_BLYI01000027.1"/>
</dbReference>
<feature type="domain" description="Response regulatory" evidence="4">
    <location>
        <begin position="3"/>
        <end position="119"/>
    </location>
</feature>
<dbReference type="AlphaFoldDB" id="A0A916QA83"/>